<dbReference type="PROSITE" id="PS50067">
    <property type="entry name" value="KINESIN_MOTOR_2"/>
    <property type="match status" value="1"/>
</dbReference>
<evidence type="ECO:0000256" key="11">
    <source>
        <dbReference type="PROSITE-ProRule" id="PRU00283"/>
    </source>
</evidence>
<dbReference type="GO" id="GO:0005524">
    <property type="term" value="F:ATP binding"/>
    <property type="evidence" value="ECO:0007669"/>
    <property type="project" value="UniProtKB-UniRule"/>
</dbReference>
<keyword evidence="9" id="KW-0206">Cytoskeleton</keyword>
<evidence type="ECO:0000256" key="1">
    <source>
        <dbReference type="ARBA" id="ARBA00004245"/>
    </source>
</evidence>
<feature type="coiled-coil region" evidence="13">
    <location>
        <begin position="520"/>
        <end position="600"/>
    </location>
</feature>
<name>A0A151Z9E1_TIELA</name>
<dbReference type="Proteomes" id="UP000076078">
    <property type="component" value="Unassembled WGS sequence"/>
</dbReference>
<dbReference type="PANTHER" id="PTHR47968">
    <property type="entry name" value="CENTROMERE PROTEIN E"/>
    <property type="match status" value="1"/>
</dbReference>
<dbReference type="InterPro" id="IPR027640">
    <property type="entry name" value="Kinesin-like_fam"/>
</dbReference>
<dbReference type="InterPro" id="IPR027417">
    <property type="entry name" value="P-loop_NTPase"/>
</dbReference>
<proteinExistence type="inferred from homology"/>
<dbReference type="Gene3D" id="3.40.850.10">
    <property type="entry name" value="Kinesin motor domain"/>
    <property type="match status" value="1"/>
</dbReference>
<dbReference type="OrthoDB" id="3176171at2759"/>
<evidence type="ECO:0000313" key="17">
    <source>
        <dbReference type="Proteomes" id="UP000076078"/>
    </source>
</evidence>
<keyword evidence="3" id="KW-0963">Cytoplasm</keyword>
<feature type="coiled-coil region" evidence="13">
    <location>
        <begin position="676"/>
        <end position="703"/>
    </location>
</feature>
<evidence type="ECO:0000256" key="8">
    <source>
        <dbReference type="ARBA" id="ARBA00023175"/>
    </source>
</evidence>
<feature type="coiled-coil region" evidence="13">
    <location>
        <begin position="746"/>
        <end position="861"/>
    </location>
</feature>
<dbReference type="InParanoid" id="A0A151Z9E1"/>
<evidence type="ECO:0000256" key="9">
    <source>
        <dbReference type="ARBA" id="ARBA00023212"/>
    </source>
</evidence>
<dbReference type="PANTHER" id="PTHR47968:SF36">
    <property type="entry name" value="KINESIN HEAVY CHAIN ISOFORM X1"/>
    <property type="match status" value="1"/>
</dbReference>
<keyword evidence="4 12" id="KW-0493">Microtubule</keyword>
<dbReference type="PROSITE" id="PS00411">
    <property type="entry name" value="KINESIN_MOTOR_1"/>
    <property type="match status" value="1"/>
</dbReference>
<feature type="compositionally biased region" description="Polar residues" evidence="14">
    <location>
        <begin position="410"/>
        <end position="421"/>
    </location>
</feature>
<evidence type="ECO:0000256" key="10">
    <source>
        <dbReference type="ARBA" id="ARBA00034704"/>
    </source>
</evidence>
<evidence type="ECO:0000256" key="7">
    <source>
        <dbReference type="ARBA" id="ARBA00023054"/>
    </source>
</evidence>
<keyword evidence="6 11" id="KW-0067">ATP-binding</keyword>
<feature type="compositionally biased region" description="Low complexity" evidence="14">
    <location>
        <begin position="400"/>
        <end position="409"/>
    </location>
</feature>
<evidence type="ECO:0000313" key="16">
    <source>
        <dbReference type="EMBL" id="KYQ90484.1"/>
    </source>
</evidence>
<dbReference type="OMA" id="MATSCNI"/>
<reference evidence="16 17" key="1">
    <citation type="submission" date="2015-12" db="EMBL/GenBank/DDBJ databases">
        <title>Dictyostelia acquired genes for synthesis and detection of signals that induce cell-type specialization by lateral gene transfer from prokaryotes.</title>
        <authorList>
            <person name="Gloeckner G."/>
            <person name="Schaap P."/>
        </authorList>
    </citation>
    <scope>NUCLEOTIDE SEQUENCE [LARGE SCALE GENOMIC DNA]</scope>
    <source>
        <strain evidence="16 17">TK</strain>
    </source>
</reference>
<feature type="domain" description="Kinesin motor" evidence="15">
    <location>
        <begin position="7"/>
        <end position="329"/>
    </location>
</feature>
<sequence length="901" mass="100630">MSSTTCNIRVIARFRPLNDREKQMKENKNVLAFPDENSVVVEKNPPFTFDRVFPPESTQDEVFEYVEDTITDVLGGFNTTIFCYGQTGSGKSHTMFGSGDKSDTAGWGIIPRSNLLMFSTIDQQDQIGEISIKCSFLEIYMENIQDLLNPKKDPKTIKIRESKTLGIYVEGLEEEYVQDENDIMELIAIGESSRSVAKTNMNQKSSRSHSILIIQIEQKSPDGSVKRGKLNLVDLAGSEKVSKTGAEGQTLEEAKKINQSLSLLGNCIHALTDSKREHIPFRDSKLTRLLQDSLGGNTKTTLIITGSPHYSNVDETLSTLKFGSRAKTIKNTVKVNQQKSAAELQAIVNALSKELSSLKLYSIGLENLVNYFKSPEYVPGNPIPKSLEIKKIEFAETTTTNPQNALTTPKAKTQRYSTAMPSSPVGGSGQANPNGTGNPNRHSIAITTTPPPNSSTSVSNGSGSHSSHHRSISNSGGGMKTSVSHDNLNLSGSSTSSLGGSGVVTPVGESSDNLFDPLKIIELEMEIEKIKEDNLNLIDKFKDEMSDLTIKYESACEELAQQKLSFKTLSDQATLDRQQLQKEQSTLAELERNQQISQQQRDLKMKRYIQNIEDLKLLANQLIQYLERKRSVDYFDSGSATPNLQMLSMSDQDEDINVEDILRSLSEEEVLSMQLKLQLQNKCEQLEQNILILERELQTIQQQQVTKQDQVEVNIDSTNITPESNTISNSSNSSLSISSPLLGGDRKVLQKEVDDIKLLNQDLNIKNVLYQNQISNLQNDLVSLQNKLQNEKKQVQQSLEQQQDLTNKLNQYIKESENNIQDLTNENTNLSNDNAKLQQSYASLELQAQDLQDQLTSTQRLLANRKVVKVIRGDEKSMKRAYELKVDFGQQFLKKTGRSLF</sequence>
<protein>
    <recommendedName>
        <fullName evidence="12">Kinesin-like protein</fullName>
    </recommendedName>
</protein>
<evidence type="ECO:0000256" key="14">
    <source>
        <dbReference type="SAM" id="MobiDB-lite"/>
    </source>
</evidence>
<keyword evidence="7 13" id="KW-0175">Coiled coil</keyword>
<evidence type="ECO:0000256" key="5">
    <source>
        <dbReference type="ARBA" id="ARBA00022741"/>
    </source>
</evidence>
<dbReference type="InterPro" id="IPR001752">
    <property type="entry name" value="Kinesin_motor_dom"/>
</dbReference>
<evidence type="ECO:0000256" key="12">
    <source>
        <dbReference type="RuleBase" id="RU000394"/>
    </source>
</evidence>
<comment type="similarity">
    <text evidence="10">Belongs to the TRAFAC class myosin-kinesin ATPase superfamily. Kinesin family. KIN-5/BimC subfamily.</text>
</comment>
<dbReference type="SUPFAM" id="SSF52540">
    <property type="entry name" value="P-loop containing nucleoside triphosphate hydrolases"/>
    <property type="match status" value="1"/>
</dbReference>
<comment type="caution">
    <text evidence="16">The sequence shown here is derived from an EMBL/GenBank/DDBJ whole genome shotgun (WGS) entry which is preliminary data.</text>
</comment>
<evidence type="ECO:0000256" key="4">
    <source>
        <dbReference type="ARBA" id="ARBA00022701"/>
    </source>
</evidence>
<dbReference type="GO" id="GO:0007010">
    <property type="term" value="P:cytoskeleton organization"/>
    <property type="evidence" value="ECO:0007669"/>
    <property type="project" value="UniProtKB-ARBA"/>
</dbReference>
<dbReference type="GO" id="GO:0008017">
    <property type="term" value="F:microtubule binding"/>
    <property type="evidence" value="ECO:0007669"/>
    <property type="project" value="InterPro"/>
</dbReference>
<dbReference type="STRING" id="361077.A0A151Z9E1"/>
<keyword evidence="5 11" id="KW-0547">Nucleotide-binding</keyword>
<dbReference type="Pfam" id="PF00225">
    <property type="entry name" value="Kinesin"/>
    <property type="match status" value="1"/>
</dbReference>
<keyword evidence="2" id="KW-0813">Transport</keyword>
<evidence type="ECO:0000256" key="3">
    <source>
        <dbReference type="ARBA" id="ARBA00022490"/>
    </source>
</evidence>
<feature type="binding site" evidence="11">
    <location>
        <begin position="85"/>
        <end position="92"/>
    </location>
    <ligand>
        <name>ATP</name>
        <dbReference type="ChEBI" id="CHEBI:30616"/>
    </ligand>
</feature>
<keyword evidence="8 11" id="KW-0505">Motor protein</keyword>
<gene>
    <name evidence="16" type="ORF">DLAC_09110</name>
</gene>
<feature type="region of interest" description="Disordered" evidence="14">
    <location>
        <begin position="400"/>
        <end position="501"/>
    </location>
</feature>
<dbReference type="GO" id="GO:0007018">
    <property type="term" value="P:microtubule-based movement"/>
    <property type="evidence" value="ECO:0007669"/>
    <property type="project" value="InterPro"/>
</dbReference>
<evidence type="ECO:0000256" key="6">
    <source>
        <dbReference type="ARBA" id="ARBA00022840"/>
    </source>
</evidence>
<dbReference type="AlphaFoldDB" id="A0A151Z9E1"/>
<dbReference type="InterPro" id="IPR019821">
    <property type="entry name" value="Kinesin_motor_CS"/>
</dbReference>
<dbReference type="GO" id="GO:0003777">
    <property type="term" value="F:microtubule motor activity"/>
    <property type="evidence" value="ECO:0007669"/>
    <property type="project" value="InterPro"/>
</dbReference>
<organism evidence="16 17">
    <name type="scientific">Tieghemostelium lacteum</name>
    <name type="common">Slime mold</name>
    <name type="synonym">Dictyostelium lacteum</name>
    <dbReference type="NCBI Taxonomy" id="361077"/>
    <lineage>
        <taxon>Eukaryota</taxon>
        <taxon>Amoebozoa</taxon>
        <taxon>Evosea</taxon>
        <taxon>Eumycetozoa</taxon>
        <taxon>Dictyostelia</taxon>
        <taxon>Dictyosteliales</taxon>
        <taxon>Raperosteliaceae</taxon>
        <taxon>Tieghemostelium</taxon>
    </lineage>
</organism>
<dbReference type="EMBL" id="LODT01000037">
    <property type="protein sequence ID" value="KYQ90484.1"/>
    <property type="molecule type" value="Genomic_DNA"/>
</dbReference>
<dbReference type="InterPro" id="IPR036961">
    <property type="entry name" value="Kinesin_motor_dom_sf"/>
</dbReference>
<dbReference type="SMART" id="SM00129">
    <property type="entry name" value="KISc"/>
    <property type="match status" value="1"/>
</dbReference>
<dbReference type="GO" id="GO:0005874">
    <property type="term" value="C:microtubule"/>
    <property type="evidence" value="ECO:0007669"/>
    <property type="project" value="UniProtKB-KW"/>
</dbReference>
<accession>A0A151Z9E1</accession>
<evidence type="ECO:0000256" key="2">
    <source>
        <dbReference type="ARBA" id="ARBA00022448"/>
    </source>
</evidence>
<dbReference type="FunFam" id="3.40.850.10:FF:000019">
    <property type="entry name" value="Kinesin-like protein KIN-5D"/>
    <property type="match status" value="1"/>
</dbReference>
<comment type="subcellular location">
    <subcellularLocation>
        <location evidence="1">Cytoplasm</location>
        <location evidence="1">Cytoskeleton</location>
    </subcellularLocation>
</comment>
<evidence type="ECO:0000259" key="15">
    <source>
        <dbReference type="PROSITE" id="PS50067"/>
    </source>
</evidence>
<evidence type="ECO:0000256" key="13">
    <source>
        <dbReference type="SAM" id="Coils"/>
    </source>
</evidence>
<feature type="compositionally biased region" description="Polar residues" evidence="14">
    <location>
        <begin position="430"/>
        <end position="441"/>
    </location>
</feature>
<dbReference type="PRINTS" id="PR00380">
    <property type="entry name" value="KINESINHEAVY"/>
</dbReference>
<keyword evidence="17" id="KW-1185">Reference proteome</keyword>
<feature type="compositionally biased region" description="Low complexity" evidence="14">
    <location>
        <begin position="443"/>
        <end position="465"/>
    </location>
</feature>